<sequence length="467" mass="50142">MSAVEPLSFGPVEPAVDALRELLGERLSTATAVREHHGHDESGWPVMPPDAVAFPQSTEEVAEVARICHAHRVPIIPYGTGTAVEGHVQALHGGVAVDLSGMNRVRRVSTDDMDATVEAGVTRKQLNAELRDTGLFFPVDPGADASIGGMVSTRASGTNAVRYGTMADNLLSLTVVLVDGRVVRTGGRARKSSAGYDLTHLFTGAEGTLGLVTEITLRLHGLPEATSAAICAFPDEDAAVRTVIETIQCGVHMARMELMDALQMRATNAYSGLDYPERPHLFLEFHGSESGVREQAELVQALAAENGGADFAWAVYEEDRSRLWQARHDAYPAALQLRPGCRPLTTDVCVPISRLAECIRETRRDLEALPMPSTILGHVGDGNFHVIILCDPDSEDELARAKAVNEGIVYRAQDMEGTCTGEHGIGQGKIAYLRREHGEGVSVMQAVKDALDPLGLMNPGKVLPPRA</sequence>
<dbReference type="PANTHER" id="PTHR11748">
    <property type="entry name" value="D-LACTATE DEHYDROGENASE"/>
    <property type="match status" value="1"/>
</dbReference>
<dbReference type="GO" id="GO:1903457">
    <property type="term" value="P:lactate catabolic process"/>
    <property type="evidence" value="ECO:0007669"/>
    <property type="project" value="TreeGrafter"/>
</dbReference>
<dbReference type="GO" id="GO:0071949">
    <property type="term" value="F:FAD binding"/>
    <property type="evidence" value="ECO:0007669"/>
    <property type="project" value="InterPro"/>
</dbReference>
<organism evidence="11">
    <name type="scientific">uncultured organism</name>
    <dbReference type="NCBI Taxonomy" id="155900"/>
    <lineage>
        <taxon>unclassified sequences</taxon>
        <taxon>environmental samples</taxon>
    </lineage>
</organism>
<evidence type="ECO:0000256" key="8">
    <source>
        <dbReference type="ARBA" id="ARBA00023128"/>
    </source>
</evidence>
<comment type="cofactor">
    <cofactor evidence="1">
        <name>FAD</name>
        <dbReference type="ChEBI" id="CHEBI:57692"/>
    </cofactor>
</comment>
<dbReference type="PROSITE" id="PS51387">
    <property type="entry name" value="FAD_PCMH"/>
    <property type="match status" value="1"/>
</dbReference>
<dbReference type="InterPro" id="IPR016166">
    <property type="entry name" value="FAD-bd_PCMH"/>
</dbReference>
<dbReference type="Gene3D" id="1.10.45.10">
    <property type="entry name" value="Vanillyl-alcohol Oxidase, Chain A, domain 4"/>
    <property type="match status" value="1"/>
</dbReference>
<dbReference type="FunFam" id="3.30.70.2740:FF:000001">
    <property type="entry name" value="D-lactate dehydrogenase mitochondrial"/>
    <property type="match status" value="1"/>
</dbReference>
<gene>
    <name evidence="11" type="ORF">KBTEX_01373</name>
</gene>
<accession>A0A5B8RC56</accession>
<evidence type="ECO:0000259" key="10">
    <source>
        <dbReference type="PROSITE" id="PS51387"/>
    </source>
</evidence>
<proteinExistence type="inferred from homology"/>
<evidence type="ECO:0000256" key="2">
    <source>
        <dbReference type="ARBA" id="ARBA00004173"/>
    </source>
</evidence>
<evidence type="ECO:0000256" key="6">
    <source>
        <dbReference type="ARBA" id="ARBA00022946"/>
    </source>
</evidence>
<dbReference type="EMBL" id="MN079094">
    <property type="protein sequence ID" value="QEA05054.1"/>
    <property type="molecule type" value="Genomic_DNA"/>
</dbReference>
<dbReference type="InterPro" id="IPR006094">
    <property type="entry name" value="Oxid_FAD_bind_N"/>
</dbReference>
<evidence type="ECO:0000256" key="5">
    <source>
        <dbReference type="ARBA" id="ARBA00022827"/>
    </source>
</evidence>
<dbReference type="PANTHER" id="PTHR11748:SF111">
    <property type="entry name" value="D-LACTATE DEHYDROGENASE, MITOCHONDRIAL-RELATED"/>
    <property type="match status" value="1"/>
</dbReference>
<dbReference type="InterPro" id="IPR004113">
    <property type="entry name" value="FAD-bd_oxidored_4_C"/>
</dbReference>
<dbReference type="GO" id="GO:0004458">
    <property type="term" value="F:D-lactate dehydrogenase (cytochrome) activity"/>
    <property type="evidence" value="ECO:0007669"/>
    <property type="project" value="UniProtKB-EC"/>
</dbReference>
<comment type="subcellular location">
    <subcellularLocation>
        <location evidence="2">Mitochondrion</location>
    </subcellularLocation>
</comment>
<dbReference type="Pfam" id="PF01565">
    <property type="entry name" value="FAD_binding_4"/>
    <property type="match status" value="1"/>
</dbReference>
<feature type="domain" description="FAD-binding PCMH-type" evidence="10">
    <location>
        <begin position="45"/>
        <end position="222"/>
    </location>
</feature>
<evidence type="ECO:0000256" key="4">
    <source>
        <dbReference type="ARBA" id="ARBA00022630"/>
    </source>
</evidence>
<reference evidence="11" key="1">
    <citation type="submission" date="2019-06" db="EMBL/GenBank/DDBJ databases">
        <authorList>
            <person name="Murdoch R.W."/>
            <person name="Fathepure B."/>
        </authorList>
    </citation>
    <scope>NUCLEOTIDE SEQUENCE</scope>
</reference>
<dbReference type="Gene3D" id="3.30.465.10">
    <property type="match status" value="1"/>
</dbReference>
<dbReference type="FunFam" id="3.30.43.10:FF:000010">
    <property type="entry name" value="probable D-lactate dehydrogenase, mitochondrial"/>
    <property type="match status" value="1"/>
</dbReference>
<keyword evidence="8" id="KW-0496">Mitochondrion</keyword>
<evidence type="ECO:0000256" key="3">
    <source>
        <dbReference type="ARBA" id="ARBA00008000"/>
    </source>
</evidence>
<dbReference type="InterPro" id="IPR016171">
    <property type="entry name" value="Vanillyl_alc_oxidase_C-sub2"/>
</dbReference>
<dbReference type="GO" id="GO:0008720">
    <property type="term" value="F:D-lactate dehydrogenase (NAD+) activity"/>
    <property type="evidence" value="ECO:0007669"/>
    <property type="project" value="TreeGrafter"/>
</dbReference>
<dbReference type="Pfam" id="PF02913">
    <property type="entry name" value="FAD-oxidase_C"/>
    <property type="match status" value="1"/>
</dbReference>
<dbReference type="InterPro" id="IPR016169">
    <property type="entry name" value="FAD-bd_PCMH_sub2"/>
</dbReference>
<evidence type="ECO:0000256" key="7">
    <source>
        <dbReference type="ARBA" id="ARBA00023002"/>
    </source>
</evidence>
<dbReference type="Gene3D" id="3.30.70.2740">
    <property type="match status" value="1"/>
</dbReference>
<dbReference type="AlphaFoldDB" id="A0A5B8RC56"/>
<comment type="similarity">
    <text evidence="3">Belongs to the FAD-binding oxidoreductase/transferase type 4 family.</text>
</comment>
<dbReference type="FunFam" id="1.10.45.10:FF:000001">
    <property type="entry name" value="D-lactate dehydrogenase mitochondrial"/>
    <property type="match status" value="1"/>
</dbReference>
<evidence type="ECO:0000256" key="1">
    <source>
        <dbReference type="ARBA" id="ARBA00001974"/>
    </source>
</evidence>
<dbReference type="InterPro" id="IPR016164">
    <property type="entry name" value="FAD-linked_Oxase-like_C"/>
</dbReference>
<dbReference type="InterPro" id="IPR036318">
    <property type="entry name" value="FAD-bd_PCMH-like_sf"/>
</dbReference>
<keyword evidence="7 11" id="KW-0560">Oxidoreductase</keyword>
<protein>
    <recommendedName>
        <fullName evidence="9">D-lactate dehydrogenase (cytochrome)</fullName>
        <ecNumber evidence="9">1.1.2.4</ecNumber>
    </recommendedName>
</protein>
<dbReference type="SUPFAM" id="SSF55103">
    <property type="entry name" value="FAD-linked oxidases, C-terminal domain"/>
    <property type="match status" value="1"/>
</dbReference>
<evidence type="ECO:0000313" key="11">
    <source>
        <dbReference type="EMBL" id="QEA05054.1"/>
    </source>
</evidence>
<name>A0A5B8RC56_9ZZZZ</name>
<keyword evidence="4" id="KW-0285">Flavoprotein</keyword>
<keyword evidence="6" id="KW-0809">Transit peptide</keyword>
<evidence type="ECO:0000256" key="9">
    <source>
        <dbReference type="ARBA" id="ARBA00038897"/>
    </source>
</evidence>
<dbReference type="SUPFAM" id="SSF56176">
    <property type="entry name" value="FAD-binding/transporter-associated domain-like"/>
    <property type="match status" value="1"/>
</dbReference>
<dbReference type="FunFam" id="3.30.465.10:FF:000016">
    <property type="entry name" value="probable D-lactate dehydrogenase, mitochondrial"/>
    <property type="match status" value="1"/>
</dbReference>
<keyword evidence="5" id="KW-0274">FAD</keyword>
<dbReference type="EC" id="1.1.2.4" evidence="9"/>